<keyword evidence="6" id="KW-1185">Reference proteome</keyword>
<dbReference type="AlphaFoldDB" id="A0A7J0EL43"/>
<dbReference type="InterPro" id="IPR039361">
    <property type="entry name" value="Cyclin"/>
</dbReference>
<feature type="compositionally biased region" description="Low complexity" evidence="3">
    <location>
        <begin position="247"/>
        <end position="259"/>
    </location>
</feature>
<keyword evidence="1" id="KW-0132">Cell division</keyword>
<evidence type="ECO:0000256" key="1">
    <source>
        <dbReference type="ARBA" id="ARBA00022618"/>
    </source>
</evidence>
<evidence type="ECO:0000256" key="3">
    <source>
        <dbReference type="SAM" id="MobiDB-lite"/>
    </source>
</evidence>
<comment type="caution">
    <text evidence="5">The sequence shown here is derived from an EMBL/GenBank/DDBJ whole genome shotgun (WGS) entry which is preliminary data.</text>
</comment>
<name>A0A7J0EL43_9ERIC</name>
<feature type="domain" description="Cyclin N-terminal" evidence="4">
    <location>
        <begin position="91"/>
        <end position="145"/>
    </location>
</feature>
<organism evidence="5 6">
    <name type="scientific">Actinidia rufa</name>
    <dbReference type="NCBI Taxonomy" id="165716"/>
    <lineage>
        <taxon>Eukaryota</taxon>
        <taxon>Viridiplantae</taxon>
        <taxon>Streptophyta</taxon>
        <taxon>Embryophyta</taxon>
        <taxon>Tracheophyta</taxon>
        <taxon>Spermatophyta</taxon>
        <taxon>Magnoliopsida</taxon>
        <taxon>eudicotyledons</taxon>
        <taxon>Gunneridae</taxon>
        <taxon>Pentapetalae</taxon>
        <taxon>asterids</taxon>
        <taxon>Ericales</taxon>
        <taxon>Actinidiaceae</taxon>
        <taxon>Actinidia</taxon>
    </lineage>
</organism>
<evidence type="ECO:0000313" key="6">
    <source>
        <dbReference type="Proteomes" id="UP000585474"/>
    </source>
</evidence>
<dbReference type="PANTHER" id="PTHR10177">
    <property type="entry name" value="CYCLINS"/>
    <property type="match status" value="1"/>
</dbReference>
<dbReference type="EMBL" id="BJWL01000005">
    <property type="protein sequence ID" value="GFY86629.1"/>
    <property type="molecule type" value="Genomic_DNA"/>
</dbReference>
<dbReference type="InterPro" id="IPR036915">
    <property type="entry name" value="Cyclin-like_sf"/>
</dbReference>
<dbReference type="OrthoDB" id="306099at2759"/>
<dbReference type="Proteomes" id="UP000585474">
    <property type="component" value="Unassembled WGS sequence"/>
</dbReference>
<proteinExistence type="predicted"/>
<feature type="region of interest" description="Disordered" evidence="3">
    <location>
        <begin position="237"/>
        <end position="290"/>
    </location>
</feature>
<evidence type="ECO:0000313" key="5">
    <source>
        <dbReference type="EMBL" id="GFY86629.1"/>
    </source>
</evidence>
<dbReference type="GO" id="GO:0051301">
    <property type="term" value="P:cell division"/>
    <property type="evidence" value="ECO:0007669"/>
    <property type="project" value="UniProtKB-KW"/>
</dbReference>
<dbReference type="SUPFAM" id="SSF47954">
    <property type="entry name" value="Cyclin-like"/>
    <property type="match status" value="1"/>
</dbReference>
<reference evidence="5 6" key="1">
    <citation type="submission" date="2019-07" db="EMBL/GenBank/DDBJ databases">
        <title>De Novo Assembly of kiwifruit Actinidia rufa.</title>
        <authorList>
            <person name="Sugita-Konishi S."/>
            <person name="Sato K."/>
            <person name="Mori E."/>
            <person name="Abe Y."/>
            <person name="Kisaki G."/>
            <person name="Hamano K."/>
            <person name="Suezawa K."/>
            <person name="Otani M."/>
            <person name="Fukuda T."/>
            <person name="Manabe T."/>
            <person name="Gomi K."/>
            <person name="Tabuchi M."/>
            <person name="Akimitsu K."/>
            <person name="Kataoka I."/>
        </authorList>
    </citation>
    <scope>NUCLEOTIDE SEQUENCE [LARGE SCALE GENOMIC DNA]</scope>
    <source>
        <strain evidence="6">cv. Fuchu</strain>
    </source>
</reference>
<accession>A0A7J0EL43</accession>
<sequence length="290" mass="32584">MGNPFPLSDLLCHENESFLNEDEEAYTRFNPCPVFESEDEYVRVLIGKESIFEYSSPSSAANFRPVEIESWLISARLGVIEWVINRGSLHSVRLLSVACLALAAKMLERKPPSLSEYNIDEDHDFDSNLIYETELLVLNALNWKLGSITPFAYLNQFTTNFCLKYKDYNSGILVSTATELIFAIPQEIHLMDFRPSIIAVAAVLAASDDHLTRQAMELKISVIPSWGALKKELKMRKSKTPNSMVLSNNSSSTANSTITPGVSSKRSGCKRRLAYNSPQQHCPPKKKHHP</sequence>
<keyword evidence="2" id="KW-0131">Cell cycle</keyword>
<evidence type="ECO:0000256" key="2">
    <source>
        <dbReference type="ARBA" id="ARBA00023306"/>
    </source>
</evidence>
<protein>
    <recommendedName>
        <fullName evidence="4">Cyclin N-terminal domain-containing protein</fullName>
    </recommendedName>
</protein>
<dbReference type="Pfam" id="PF00134">
    <property type="entry name" value="Cyclin_N"/>
    <property type="match status" value="1"/>
</dbReference>
<evidence type="ECO:0000259" key="4">
    <source>
        <dbReference type="Pfam" id="PF00134"/>
    </source>
</evidence>
<gene>
    <name evidence="5" type="ORF">Acr_05g0002680</name>
</gene>
<dbReference type="Gene3D" id="1.10.472.10">
    <property type="entry name" value="Cyclin-like"/>
    <property type="match status" value="2"/>
</dbReference>
<dbReference type="InterPro" id="IPR006671">
    <property type="entry name" value="Cyclin_N"/>
</dbReference>